<accession>A0A5B7DEP8</accession>
<protein>
    <submittedName>
        <fullName evidence="1">Uncharacterized protein</fullName>
    </submittedName>
</protein>
<evidence type="ECO:0000313" key="1">
    <source>
        <dbReference type="EMBL" id="MPC19820.1"/>
    </source>
</evidence>
<gene>
    <name evidence="1" type="ORF">E2C01_012748</name>
</gene>
<evidence type="ECO:0000313" key="2">
    <source>
        <dbReference type="Proteomes" id="UP000324222"/>
    </source>
</evidence>
<comment type="caution">
    <text evidence="1">The sequence shown here is derived from an EMBL/GenBank/DDBJ whole genome shotgun (WGS) entry which is preliminary data.</text>
</comment>
<organism evidence="1 2">
    <name type="scientific">Portunus trituberculatus</name>
    <name type="common">Swimming crab</name>
    <name type="synonym">Neptunus trituberculatus</name>
    <dbReference type="NCBI Taxonomy" id="210409"/>
    <lineage>
        <taxon>Eukaryota</taxon>
        <taxon>Metazoa</taxon>
        <taxon>Ecdysozoa</taxon>
        <taxon>Arthropoda</taxon>
        <taxon>Crustacea</taxon>
        <taxon>Multicrustacea</taxon>
        <taxon>Malacostraca</taxon>
        <taxon>Eumalacostraca</taxon>
        <taxon>Eucarida</taxon>
        <taxon>Decapoda</taxon>
        <taxon>Pleocyemata</taxon>
        <taxon>Brachyura</taxon>
        <taxon>Eubrachyura</taxon>
        <taxon>Portunoidea</taxon>
        <taxon>Portunidae</taxon>
        <taxon>Portuninae</taxon>
        <taxon>Portunus</taxon>
    </lineage>
</organism>
<sequence length="99" mass="11250">MIPKTAAGLSYICGTNHTLLRMWQVIPHRADSVGARKQEKGRRGIKEAAALRLFTSDECSDKRQELDASFNLFRSPQGGRQIGWFLLAFKTKLPRLEVY</sequence>
<dbReference type="AlphaFoldDB" id="A0A5B7DEP8"/>
<name>A0A5B7DEP8_PORTR</name>
<dbReference type="EMBL" id="VSRR010000807">
    <property type="protein sequence ID" value="MPC19820.1"/>
    <property type="molecule type" value="Genomic_DNA"/>
</dbReference>
<reference evidence="1 2" key="1">
    <citation type="submission" date="2019-05" db="EMBL/GenBank/DDBJ databases">
        <title>Another draft genome of Portunus trituberculatus and its Hox gene families provides insights of decapod evolution.</title>
        <authorList>
            <person name="Jeong J.-H."/>
            <person name="Song I."/>
            <person name="Kim S."/>
            <person name="Choi T."/>
            <person name="Kim D."/>
            <person name="Ryu S."/>
            <person name="Kim W."/>
        </authorList>
    </citation>
    <scope>NUCLEOTIDE SEQUENCE [LARGE SCALE GENOMIC DNA]</scope>
    <source>
        <tissue evidence="1">Muscle</tissue>
    </source>
</reference>
<dbReference type="Proteomes" id="UP000324222">
    <property type="component" value="Unassembled WGS sequence"/>
</dbReference>
<keyword evidence="2" id="KW-1185">Reference proteome</keyword>
<proteinExistence type="predicted"/>